<sequence length="223" mass="24816">MALLATPPEQLLSETVLYASPISVIVCFIGFYFMFKLKRRIEYNLPPSPPKLPLIGHLHQLGTLPHHSLTALSKKYGPIMLLHLGQTPTLVLSSADLVREMVKTHDTVFSSRPLTTAIKIVFYGGKDVAFAPYGEEWREKRKICVLELLSQKRVQSFQSIREEEVADLANKIREACASNDGCCVNLSEMIIATLSNIICRSSLGHKYCTSDGNSKIAKLARKA</sequence>
<organism evidence="1 2">
    <name type="scientific">Bauhinia variegata</name>
    <name type="common">Purple orchid tree</name>
    <name type="synonym">Phanera variegata</name>
    <dbReference type="NCBI Taxonomy" id="167791"/>
    <lineage>
        <taxon>Eukaryota</taxon>
        <taxon>Viridiplantae</taxon>
        <taxon>Streptophyta</taxon>
        <taxon>Embryophyta</taxon>
        <taxon>Tracheophyta</taxon>
        <taxon>Spermatophyta</taxon>
        <taxon>Magnoliopsida</taxon>
        <taxon>eudicotyledons</taxon>
        <taxon>Gunneridae</taxon>
        <taxon>Pentapetalae</taxon>
        <taxon>rosids</taxon>
        <taxon>fabids</taxon>
        <taxon>Fabales</taxon>
        <taxon>Fabaceae</taxon>
        <taxon>Cercidoideae</taxon>
        <taxon>Cercideae</taxon>
        <taxon>Bauhiniinae</taxon>
        <taxon>Bauhinia</taxon>
    </lineage>
</organism>
<reference evidence="1 2" key="1">
    <citation type="journal article" date="2022" name="DNA Res.">
        <title>Chromosomal-level genome assembly of the orchid tree Bauhinia variegata (Leguminosae; Cercidoideae) supports the allotetraploid origin hypothesis of Bauhinia.</title>
        <authorList>
            <person name="Zhong Y."/>
            <person name="Chen Y."/>
            <person name="Zheng D."/>
            <person name="Pang J."/>
            <person name="Liu Y."/>
            <person name="Luo S."/>
            <person name="Meng S."/>
            <person name="Qian L."/>
            <person name="Wei D."/>
            <person name="Dai S."/>
            <person name="Zhou R."/>
        </authorList>
    </citation>
    <scope>NUCLEOTIDE SEQUENCE [LARGE SCALE GENOMIC DNA]</scope>
    <source>
        <strain evidence="1">BV-YZ2020</strain>
    </source>
</reference>
<dbReference type="EMBL" id="CM039434">
    <property type="protein sequence ID" value="KAI4324236.1"/>
    <property type="molecule type" value="Genomic_DNA"/>
</dbReference>
<protein>
    <submittedName>
        <fullName evidence="1">Uncharacterized protein</fullName>
    </submittedName>
</protein>
<evidence type="ECO:0000313" key="1">
    <source>
        <dbReference type="EMBL" id="KAI4324236.1"/>
    </source>
</evidence>
<gene>
    <name evidence="1" type="ORF">L6164_023790</name>
</gene>
<keyword evidence="2" id="KW-1185">Reference proteome</keyword>
<dbReference type="Proteomes" id="UP000828941">
    <property type="component" value="Chromosome 9"/>
</dbReference>
<evidence type="ECO:0000313" key="2">
    <source>
        <dbReference type="Proteomes" id="UP000828941"/>
    </source>
</evidence>
<name>A0ACB9MKT2_BAUVA</name>
<comment type="caution">
    <text evidence="1">The sequence shown here is derived from an EMBL/GenBank/DDBJ whole genome shotgun (WGS) entry which is preliminary data.</text>
</comment>
<proteinExistence type="predicted"/>
<accession>A0ACB9MKT2</accession>